<evidence type="ECO:0000313" key="1">
    <source>
        <dbReference type="EMBL" id="MCP2168657.1"/>
    </source>
</evidence>
<evidence type="ECO:0000313" key="2">
    <source>
        <dbReference type="Proteomes" id="UP001206128"/>
    </source>
</evidence>
<gene>
    <name evidence="1" type="ORF">LX83_005535</name>
</gene>
<dbReference type="EMBL" id="JAMTCK010000015">
    <property type="protein sequence ID" value="MCP2168657.1"/>
    <property type="molecule type" value="Genomic_DNA"/>
</dbReference>
<proteinExistence type="predicted"/>
<dbReference type="AlphaFoldDB" id="A0AAE3GJN8"/>
<protein>
    <submittedName>
        <fullName evidence="1">Uncharacterized protein</fullName>
    </submittedName>
</protein>
<dbReference type="Proteomes" id="UP001206128">
    <property type="component" value="Unassembled WGS sequence"/>
</dbReference>
<comment type="caution">
    <text evidence="1">The sequence shown here is derived from an EMBL/GenBank/DDBJ whole genome shotgun (WGS) entry which is preliminary data.</text>
</comment>
<name>A0AAE3GJN8_9PSEU</name>
<organism evidence="1 2">
    <name type="scientific">Goodfellowiella coeruleoviolacea</name>
    <dbReference type="NCBI Taxonomy" id="334858"/>
    <lineage>
        <taxon>Bacteria</taxon>
        <taxon>Bacillati</taxon>
        <taxon>Actinomycetota</taxon>
        <taxon>Actinomycetes</taxon>
        <taxon>Pseudonocardiales</taxon>
        <taxon>Pseudonocardiaceae</taxon>
        <taxon>Goodfellowiella</taxon>
    </lineage>
</organism>
<reference evidence="1" key="1">
    <citation type="submission" date="2022-06" db="EMBL/GenBank/DDBJ databases">
        <title>Genomic Encyclopedia of Archaeal and Bacterial Type Strains, Phase II (KMG-II): from individual species to whole genera.</title>
        <authorList>
            <person name="Goeker M."/>
        </authorList>
    </citation>
    <scope>NUCLEOTIDE SEQUENCE</scope>
    <source>
        <strain evidence="1">DSM 43935</strain>
    </source>
</reference>
<keyword evidence="2" id="KW-1185">Reference proteome</keyword>
<accession>A0AAE3GJN8</accession>
<sequence length="40" mass="4381">MPFLAAIESRRTPFGPLRLPGLLFGFWCDGCAISATRIQA</sequence>